<sequence>MSLAKPQQNLVLPFAIQKRLDATLAGETGLSGPEMLQYFARHDENIEQYPWSGGAPSRKQILQDCLARFPKAKQLALLQDMLTSDIYQKYSPPSVEDKTYLLEWIASQSGHPVANPRPRSVDLVFKEQLVPARQPQWDVFISHAHEDKASIAEPLSVALVQQGVRVWYDNFELTLGDSLRKSIDRGLANSRFGIVILSHSFFSKHWPQMELDGLVARESNGVKVVLPIWHRVSAAQVQQYSPLLAGRLAVSTDQGLEHVVQEVVRVLQTSPHTAG</sequence>
<keyword evidence="3" id="KW-1185">Reference proteome</keyword>
<dbReference type="SMART" id="SM00255">
    <property type="entry name" value="TIR"/>
    <property type="match status" value="1"/>
</dbReference>
<feature type="domain" description="TIR" evidence="1">
    <location>
        <begin position="135"/>
        <end position="267"/>
    </location>
</feature>
<evidence type="ECO:0000313" key="2">
    <source>
        <dbReference type="EMBL" id="NMF90991.1"/>
    </source>
</evidence>
<evidence type="ECO:0000259" key="1">
    <source>
        <dbReference type="PROSITE" id="PS50104"/>
    </source>
</evidence>
<dbReference type="EMBL" id="WTVR01000060">
    <property type="protein sequence ID" value="NMF90991.1"/>
    <property type="molecule type" value="Genomic_DNA"/>
</dbReference>
<dbReference type="Proteomes" id="UP000652074">
    <property type="component" value="Unassembled WGS sequence"/>
</dbReference>
<dbReference type="Gene3D" id="3.40.50.10140">
    <property type="entry name" value="Toll/interleukin-1 receptor homology (TIR) domain"/>
    <property type="match status" value="1"/>
</dbReference>
<gene>
    <name evidence="2" type="ORF">GPA26_21240</name>
</gene>
<dbReference type="SUPFAM" id="SSF52200">
    <property type="entry name" value="Toll/Interleukin receptor TIR domain"/>
    <property type="match status" value="1"/>
</dbReference>
<reference evidence="2 3" key="1">
    <citation type="submission" date="2019-12" db="EMBL/GenBank/DDBJ databases">
        <title>Comparative genomics gives insights into the taxonomy of the Azoarcus-Aromatoleum group and reveals separate origins of nif in the plant-associated Azoarcus and non-plant-associated Aromatoleum sub-groups.</title>
        <authorList>
            <person name="Lafos M."/>
            <person name="Maluk M."/>
            <person name="Batista M."/>
            <person name="Junghare M."/>
            <person name="Carmona M."/>
            <person name="Faoro H."/>
            <person name="Cruz L.M."/>
            <person name="Battistoni F."/>
            <person name="De Souza E."/>
            <person name="Pedrosa F."/>
            <person name="Chen W.-M."/>
            <person name="Poole P.S."/>
            <person name="Dixon R.A."/>
            <person name="James E.K."/>
        </authorList>
    </citation>
    <scope>NUCLEOTIDE SEQUENCE [LARGE SCALE GENOMIC DNA]</scope>
    <source>
        <strain evidence="2 3">ToN1</strain>
    </source>
</reference>
<organism evidence="2 3">
    <name type="scientific">Aromatoleum petrolei</name>
    <dbReference type="NCBI Taxonomy" id="76116"/>
    <lineage>
        <taxon>Bacteria</taxon>
        <taxon>Pseudomonadati</taxon>
        <taxon>Pseudomonadota</taxon>
        <taxon>Betaproteobacteria</taxon>
        <taxon>Rhodocyclales</taxon>
        <taxon>Rhodocyclaceae</taxon>
        <taxon>Aromatoleum</taxon>
    </lineage>
</organism>
<protein>
    <submittedName>
        <fullName evidence="2">TIR domain-containing protein</fullName>
    </submittedName>
</protein>
<proteinExistence type="predicted"/>
<dbReference type="Pfam" id="PF13676">
    <property type="entry name" value="TIR_2"/>
    <property type="match status" value="1"/>
</dbReference>
<dbReference type="InterPro" id="IPR000157">
    <property type="entry name" value="TIR_dom"/>
</dbReference>
<comment type="caution">
    <text evidence="2">The sequence shown here is derived from an EMBL/GenBank/DDBJ whole genome shotgun (WGS) entry which is preliminary data.</text>
</comment>
<evidence type="ECO:0000313" key="3">
    <source>
        <dbReference type="Proteomes" id="UP000652074"/>
    </source>
</evidence>
<accession>A0ABX1MWG5</accession>
<dbReference type="PROSITE" id="PS50104">
    <property type="entry name" value="TIR"/>
    <property type="match status" value="1"/>
</dbReference>
<name>A0ABX1MWG5_9RHOO</name>
<dbReference type="InterPro" id="IPR035897">
    <property type="entry name" value="Toll_tir_struct_dom_sf"/>
</dbReference>
<dbReference type="RefSeq" id="WP_169208320.1">
    <property type="nucleotide sequence ID" value="NZ_CP059560.1"/>
</dbReference>